<keyword evidence="1" id="KW-0805">Transcription regulation</keyword>
<evidence type="ECO:0000256" key="1">
    <source>
        <dbReference type="ARBA" id="ARBA00023015"/>
    </source>
</evidence>
<dbReference type="InterPro" id="IPR007050">
    <property type="entry name" value="HTH_bacterioopsin"/>
</dbReference>
<dbReference type="RefSeq" id="WP_342807015.1">
    <property type="nucleotide sequence ID" value="NZ_JAOPJZ010000002.1"/>
</dbReference>
<dbReference type="Proteomes" id="UP001321047">
    <property type="component" value="Unassembled WGS sequence"/>
</dbReference>
<keyword evidence="5" id="KW-1185">Reference proteome</keyword>
<evidence type="ECO:0000313" key="5">
    <source>
        <dbReference type="Proteomes" id="UP001321047"/>
    </source>
</evidence>
<dbReference type="InterPro" id="IPR036388">
    <property type="entry name" value="WH-like_DNA-bd_sf"/>
</dbReference>
<comment type="caution">
    <text evidence="4">The sequence shown here is derived from an EMBL/GenBank/DDBJ whole genome shotgun (WGS) entry which is preliminary data.</text>
</comment>
<protein>
    <submittedName>
        <fullName evidence="4">Helix-turn-helix domain-containing protein</fullName>
    </submittedName>
</protein>
<name>A0AAP3E5F9_9EURY</name>
<sequence>MATLDEQGSKSARLTLEIWHPDCWTLEVTEDAETGLIAHTVSNGTDGRVKGHFTAYGESTAAVESLVDATRRSPLTSSVSEMQRRYEFEHHGLTSGYTTKELFVEYDPSNTISDGLLSQGFIQDAPVRVRNGLEYWSVFVEQADRDELHDRLDVIREEYDADISVTKIYSHETRTQDVPRRVDALSERQREIYELACEQGYYTWPRECTTRELADAAGIAKTTLLEHLRKAEAKLLNPKPVDSPRSL</sequence>
<dbReference type="Gene3D" id="1.10.10.10">
    <property type="entry name" value="Winged helix-like DNA-binding domain superfamily/Winged helix DNA-binding domain"/>
    <property type="match status" value="1"/>
</dbReference>
<organism evidence="4 5">
    <name type="scientific">Natronosalvus hydrolyticus</name>
    <dbReference type="NCBI Taxonomy" id="2979988"/>
    <lineage>
        <taxon>Archaea</taxon>
        <taxon>Methanobacteriati</taxon>
        <taxon>Methanobacteriota</taxon>
        <taxon>Stenosarchaea group</taxon>
        <taxon>Halobacteria</taxon>
        <taxon>Halobacteriales</taxon>
        <taxon>Natrialbaceae</taxon>
        <taxon>Natronosalvus</taxon>
    </lineage>
</organism>
<gene>
    <name evidence="4" type="ORF">OB919_05015</name>
</gene>
<proteinExistence type="predicted"/>
<dbReference type="Pfam" id="PF04967">
    <property type="entry name" value="HTH_10"/>
    <property type="match status" value="1"/>
</dbReference>
<keyword evidence="2" id="KW-0804">Transcription</keyword>
<dbReference type="AlphaFoldDB" id="A0AAP3E5F9"/>
<accession>A0AAP3E5F9</accession>
<evidence type="ECO:0000256" key="2">
    <source>
        <dbReference type="ARBA" id="ARBA00023163"/>
    </source>
</evidence>
<reference evidence="4 5" key="1">
    <citation type="submission" date="2022-09" db="EMBL/GenBank/DDBJ databases">
        <title>Enrichment on poylsaccharides allowed isolation of novel metabolic and taxonomic groups of Haloarchaea.</title>
        <authorList>
            <person name="Sorokin D.Y."/>
            <person name="Elcheninov A.G."/>
            <person name="Khizhniak T.V."/>
            <person name="Kolganova T.V."/>
            <person name="Kublanov I.V."/>
        </authorList>
    </citation>
    <scope>NUCLEOTIDE SEQUENCE [LARGE SCALE GENOMIC DNA]</scope>
    <source>
        <strain evidence="4 5">AArc-curdl1</strain>
    </source>
</reference>
<dbReference type="PANTHER" id="PTHR34236">
    <property type="entry name" value="DIMETHYL SULFOXIDE REDUCTASE TRANSCRIPTIONAL ACTIVATOR"/>
    <property type="match status" value="1"/>
</dbReference>
<evidence type="ECO:0000259" key="3">
    <source>
        <dbReference type="Pfam" id="PF04967"/>
    </source>
</evidence>
<feature type="domain" description="HTH bat-type" evidence="3">
    <location>
        <begin position="185"/>
        <end position="236"/>
    </location>
</feature>
<dbReference type="EMBL" id="JAOPJZ010000002">
    <property type="protein sequence ID" value="MCU4751346.1"/>
    <property type="molecule type" value="Genomic_DNA"/>
</dbReference>
<evidence type="ECO:0000313" key="4">
    <source>
        <dbReference type="EMBL" id="MCU4751346.1"/>
    </source>
</evidence>
<dbReference type="PANTHER" id="PTHR34236:SF1">
    <property type="entry name" value="DIMETHYL SULFOXIDE REDUCTASE TRANSCRIPTIONAL ACTIVATOR"/>
    <property type="match status" value="1"/>
</dbReference>